<evidence type="ECO:0000256" key="7">
    <source>
        <dbReference type="ARBA" id="ARBA00022694"/>
    </source>
</evidence>
<evidence type="ECO:0000256" key="13">
    <source>
        <dbReference type="ARBA" id="ARBA00044771"/>
    </source>
</evidence>
<comment type="caution">
    <text evidence="17">The sequence shown here is derived from an EMBL/GenBank/DDBJ whole genome shotgun (WGS) entry which is preliminary data.</text>
</comment>
<keyword evidence="10 15" id="KW-0408">Iron</keyword>
<dbReference type="InterPro" id="IPR013785">
    <property type="entry name" value="Aldolase_TIM"/>
</dbReference>
<gene>
    <name evidence="17" type="ORF">ENM42_00290</name>
</gene>
<dbReference type="PROSITE" id="PS51918">
    <property type="entry name" value="RADICAL_SAM"/>
    <property type="match status" value="1"/>
</dbReference>
<dbReference type="Gene3D" id="3.20.20.70">
    <property type="entry name" value="Aldolase class I"/>
    <property type="match status" value="1"/>
</dbReference>
<reference evidence="17" key="1">
    <citation type="journal article" date="2020" name="mSystems">
        <title>Genome- and Community-Level Interaction Insights into Carbon Utilization and Element Cycling Functions of Hydrothermarchaeota in Hydrothermal Sediment.</title>
        <authorList>
            <person name="Zhou Z."/>
            <person name="Liu Y."/>
            <person name="Xu W."/>
            <person name="Pan J."/>
            <person name="Luo Z.H."/>
            <person name="Li M."/>
        </authorList>
    </citation>
    <scope>NUCLEOTIDE SEQUENCE [LARGE SCALE GENOMIC DNA]</scope>
    <source>
        <strain evidence="17">SpSt-1084</strain>
    </source>
</reference>
<comment type="similarity">
    <text evidence="2">Belongs to the ELP3 family.</text>
</comment>
<dbReference type="CDD" id="cd01335">
    <property type="entry name" value="Radical_SAM"/>
    <property type="match status" value="1"/>
</dbReference>
<evidence type="ECO:0000313" key="17">
    <source>
        <dbReference type="EMBL" id="HHR40247.1"/>
    </source>
</evidence>
<evidence type="ECO:0000256" key="3">
    <source>
        <dbReference type="ARBA" id="ARBA00022485"/>
    </source>
</evidence>
<name>A0A7C5U6J4_CALS0</name>
<comment type="pathway">
    <text evidence="1">tRNA modification.</text>
</comment>
<dbReference type="NCBIfam" id="TIGR01211">
    <property type="entry name" value="ELP3"/>
    <property type="match status" value="1"/>
</dbReference>
<evidence type="ECO:0000256" key="9">
    <source>
        <dbReference type="ARBA" id="ARBA00022884"/>
    </source>
</evidence>
<evidence type="ECO:0000256" key="8">
    <source>
        <dbReference type="ARBA" id="ARBA00022723"/>
    </source>
</evidence>
<feature type="binding site" evidence="15">
    <location>
        <position position="82"/>
    </location>
    <ligand>
        <name>[4Fe-4S] cluster</name>
        <dbReference type="ChEBI" id="CHEBI:49883"/>
        <note>4Fe-4S-S-AdoMet</note>
    </ligand>
</feature>
<evidence type="ECO:0000256" key="11">
    <source>
        <dbReference type="ARBA" id="ARBA00023014"/>
    </source>
</evidence>
<keyword evidence="7" id="KW-0819">tRNA processing</keyword>
<protein>
    <recommendedName>
        <fullName evidence="13">tRNA carboxymethyluridine synthase</fullName>
        <ecNumber evidence="13">2.3.1.311</ecNumber>
    </recommendedName>
</protein>
<comment type="catalytic activity">
    <reaction evidence="14">
        <text>uridine(34) in tRNA + acetyl-CoA + S-adenosyl-L-methionine + H2O = 5-(carboxymethyl)uridine(34) in tRNA + 5'-deoxyadenosine + L-methionine + CoA + 2 H(+)</text>
        <dbReference type="Rhea" id="RHEA:61020"/>
        <dbReference type="Rhea" id="RHEA-COMP:10407"/>
        <dbReference type="Rhea" id="RHEA-COMP:11727"/>
        <dbReference type="ChEBI" id="CHEBI:15377"/>
        <dbReference type="ChEBI" id="CHEBI:15378"/>
        <dbReference type="ChEBI" id="CHEBI:17319"/>
        <dbReference type="ChEBI" id="CHEBI:57287"/>
        <dbReference type="ChEBI" id="CHEBI:57288"/>
        <dbReference type="ChEBI" id="CHEBI:57844"/>
        <dbReference type="ChEBI" id="CHEBI:59789"/>
        <dbReference type="ChEBI" id="CHEBI:65315"/>
        <dbReference type="ChEBI" id="CHEBI:74882"/>
        <dbReference type="EC" id="2.3.1.311"/>
    </reaction>
    <physiologicalReaction direction="left-to-right" evidence="14">
        <dbReference type="Rhea" id="RHEA:61021"/>
    </physiologicalReaction>
</comment>
<evidence type="ECO:0000256" key="15">
    <source>
        <dbReference type="PIRSR" id="PIRSR005669-1"/>
    </source>
</evidence>
<comment type="cofactor">
    <cofactor evidence="15">
        <name>[4Fe-4S] cluster</name>
        <dbReference type="ChEBI" id="CHEBI:49883"/>
    </cofactor>
    <text evidence="15">Binds 1 [4Fe-4S] cluster. The cluster is coordinated with 3 cysteines and an exchangeable S-adenosyl-L-methionine.</text>
</comment>
<keyword evidence="5" id="KW-0808">Transferase</keyword>
<feature type="domain" description="Radical SAM core" evidence="16">
    <location>
        <begin position="59"/>
        <end position="338"/>
    </location>
</feature>
<dbReference type="SFLD" id="SFLDS00029">
    <property type="entry name" value="Radical_SAM"/>
    <property type="match status" value="1"/>
</dbReference>
<dbReference type="InterPro" id="IPR007197">
    <property type="entry name" value="rSAM"/>
</dbReference>
<keyword evidence="4" id="KW-0820">tRNA-binding</keyword>
<dbReference type="InterPro" id="IPR034687">
    <property type="entry name" value="ELP3-like"/>
</dbReference>
<dbReference type="SFLD" id="SFLDF00344">
    <property type="entry name" value="ELP3-like"/>
    <property type="match status" value="1"/>
</dbReference>
<keyword evidence="6" id="KW-0949">S-adenosyl-L-methionine</keyword>
<dbReference type="EMBL" id="DRXS01000018">
    <property type="protein sequence ID" value="HHR40247.1"/>
    <property type="molecule type" value="Genomic_DNA"/>
</dbReference>
<keyword evidence="12" id="KW-0012">Acyltransferase</keyword>
<evidence type="ECO:0000256" key="10">
    <source>
        <dbReference type="ARBA" id="ARBA00023004"/>
    </source>
</evidence>
<dbReference type="PANTHER" id="PTHR11135">
    <property type="entry name" value="HISTONE ACETYLTRANSFERASE-RELATED"/>
    <property type="match status" value="1"/>
</dbReference>
<dbReference type="InterPro" id="IPR058240">
    <property type="entry name" value="rSAM_sf"/>
</dbReference>
<dbReference type="Pfam" id="PF04055">
    <property type="entry name" value="Radical_SAM"/>
    <property type="match status" value="1"/>
</dbReference>
<dbReference type="PIRSF" id="PIRSF005669">
    <property type="entry name" value="Hist_AcTrfase_ELP3"/>
    <property type="match status" value="1"/>
</dbReference>
<dbReference type="SUPFAM" id="SSF102114">
    <property type="entry name" value="Radical SAM enzymes"/>
    <property type="match status" value="1"/>
</dbReference>
<dbReference type="PANTHER" id="PTHR11135:SF0">
    <property type="entry name" value="ELONGATOR COMPLEX PROTEIN 3"/>
    <property type="match status" value="1"/>
</dbReference>
<evidence type="ECO:0000256" key="1">
    <source>
        <dbReference type="ARBA" id="ARBA00005217"/>
    </source>
</evidence>
<dbReference type="SFLD" id="SFLDG01086">
    <property type="entry name" value="elongater_protein-like"/>
    <property type="match status" value="1"/>
</dbReference>
<dbReference type="InterPro" id="IPR039661">
    <property type="entry name" value="ELP3"/>
</dbReference>
<evidence type="ECO:0000256" key="4">
    <source>
        <dbReference type="ARBA" id="ARBA00022555"/>
    </source>
</evidence>
<keyword evidence="11 15" id="KW-0411">Iron-sulfur</keyword>
<dbReference type="InterPro" id="IPR006638">
    <property type="entry name" value="Elp3/MiaA/NifB-like_rSAM"/>
</dbReference>
<dbReference type="GO" id="GO:0005737">
    <property type="term" value="C:cytoplasm"/>
    <property type="evidence" value="ECO:0007669"/>
    <property type="project" value="TreeGrafter"/>
</dbReference>
<dbReference type="GO" id="GO:0106261">
    <property type="term" value="F:tRNA uridine(34) acetyltransferase activity"/>
    <property type="evidence" value="ECO:0007669"/>
    <property type="project" value="UniProtKB-EC"/>
</dbReference>
<dbReference type="Pfam" id="PF16199">
    <property type="entry name" value="Radical_SAM_C"/>
    <property type="match status" value="1"/>
</dbReference>
<dbReference type="GO" id="GO:0002926">
    <property type="term" value="P:tRNA wobble base 5-methoxycarbonylmethyl-2-thiouridinylation"/>
    <property type="evidence" value="ECO:0007669"/>
    <property type="project" value="TreeGrafter"/>
</dbReference>
<evidence type="ECO:0000256" key="14">
    <source>
        <dbReference type="ARBA" id="ARBA00047372"/>
    </source>
</evidence>
<organism evidence="17">
    <name type="scientific">Caldiarchaeum subterraneum</name>
    <dbReference type="NCBI Taxonomy" id="311458"/>
    <lineage>
        <taxon>Archaea</taxon>
        <taxon>Nitrososphaerota</taxon>
        <taxon>Candidatus Caldarchaeales</taxon>
        <taxon>Candidatus Caldarchaeaceae</taxon>
        <taxon>Candidatus Caldarchaeum</taxon>
    </lineage>
</organism>
<dbReference type="GO" id="GO:0051539">
    <property type="term" value="F:4 iron, 4 sulfur cluster binding"/>
    <property type="evidence" value="ECO:0007669"/>
    <property type="project" value="UniProtKB-KW"/>
</dbReference>
<dbReference type="InterPro" id="IPR016181">
    <property type="entry name" value="Acyl_CoA_acyltransferase"/>
</dbReference>
<keyword evidence="9" id="KW-0694">RNA-binding</keyword>
<evidence type="ECO:0000256" key="6">
    <source>
        <dbReference type="ARBA" id="ARBA00022691"/>
    </source>
</evidence>
<feature type="binding site" evidence="15">
    <location>
        <position position="85"/>
    </location>
    <ligand>
        <name>[4Fe-4S] cluster</name>
        <dbReference type="ChEBI" id="CHEBI:49883"/>
        <note>4Fe-4S-S-AdoMet</note>
    </ligand>
</feature>
<keyword evidence="8 15" id="KW-0479">Metal-binding</keyword>
<dbReference type="EC" id="2.3.1.311" evidence="13"/>
<dbReference type="InterPro" id="IPR032432">
    <property type="entry name" value="Radical_SAM_C"/>
</dbReference>
<evidence type="ECO:0000256" key="5">
    <source>
        <dbReference type="ARBA" id="ARBA00022679"/>
    </source>
</evidence>
<dbReference type="GO" id="GO:0000049">
    <property type="term" value="F:tRNA binding"/>
    <property type="evidence" value="ECO:0007669"/>
    <property type="project" value="UniProtKB-KW"/>
</dbReference>
<dbReference type="Gene3D" id="3.40.630.30">
    <property type="match status" value="1"/>
</dbReference>
<feature type="binding site" evidence="15">
    <location>
        <position position="77"/>
    </location>
    <ligand>
        <name>[4Fe-4S] cluster</name>
        <dbReference type="ChEBI" id="CHEBI:49883"/>
        <note>4Fe-4S-S-AdoMet</note>
    </ligand>
</feature>
<keyword evidence="3" id="KW-0004">4Fe-4S</keyword>
<evidence type="ECO:0000259" key="16">
    <source>
        <dbReference type="PROSITE" id="PS51918"/>
    </source>
</evidence>
<dbReference type="SMART" id="SM00729">
    <property type="entry name" value="Elp3"/>
    <property type="match status" value="1"/>
</dbReference>
<proteinExistence type="inferred from homology"/>
<evidence type="ECO:0000256" key="12">
    <source>
        <dbReference type="ARBA" id="ARBA00023315"/>
    </source>
</evidence>
<dbReference type="GO" id="GO:0046872">
    <property type="term" value="F:metal ion binding"/>
    <property type="evidence" value="ECO:0007669"/>
    <property type="project" value="UniProtKB-KW"/>
</dbReference>
<evidence type="ECO:0000256" key="2">
    <source>
        <dbReference type="ARBA" id="ARBA00005494"/>
    </source>
</evidence>
<dbReference type="AlphaFoldDB" id="A0A7C5U6J4"/>
<sequence>MSLRYVVRLEGDANLTTVLTRREAERLKRQLAAELKLDKYPSDDELASLKGVAVAKKPVKTSSGVSVITVVAPIFSCPHGKCIYCPGGAPFGTPQSYTGEEAVVKTASLHGYDPRKQVEASVEKLRKMGHSVDKVELIIIGGTFTATSKDFQRNFIKECLDALTGVYTNSLEEALKVCEKSPIHVSGITVETKPDWAKKEIATRLVEYGVTRVEIGVQVLDDEILRIVNRGHTLEDVVEATADLKDTSFKVCYHIMPNLPGSSPQKDLEMFTKMFEDERFRPDQLKIYPTLVLPGTGLETMWRKGVYKPYPDEELMKMFVEFMRRVPPYVRISRIQREIPLHISLDGLHIPNLRQVVEKAVGNSCRCIRCREHSHVGKKVDPNKAVIKILRYRSSRGLDYFVSAEDEDADALLGFVRVRIPPRALRPELEDAGLVRELHVYGAMKKVGEPTDETTSQHRGIGRRLMKEAENMIFLEHGLGKVIVISGVGVKAYYRKLGYTDFGPYMAKIRGKIN</sequence>
<dbReference type="SUPFAM" id="SSF55729">
    <property type="entry name" value="Acyl-CoA N-acyltransferases (Nat)"/>
    <property type="match status" value="1"/>
</dbReference>
<accession>A0A7C5U6J4</accession>